<evidence type="ECO:0000256" key="3">
    <source>
        <dbReference type="SAM" id="MobiDB-lite"/>
    </source>
</evidence>
<keyword evidence="2" id="KW-0175">Coiled coil</keyword>
<name>A0A6C2C3H3_9LACO</name>
<comment type="caution">
    <text evidence="5">The sequence shown here is derived from an EMBL/GenBank/DDBJ whole genome shotgun (WGS) entry which is preliminary data.</text>
</comment>
<evidence type="ECO:0000259" key="4">
    <source>
        <dbReference type="PROSITE" id="PS51756"/>
    </source>
</evidence>
<dbReference type="EMBL" id="SDGZ01000020">
    <property type="protein sequence ID" value="TYC48444.1"/>
    <property type="molecule type" value="Genomic_DNA"/>
</dbReference>
<dbReference type="Pfam" id="PF04740">
    <property type="entry name" value="LXG"/>
    <property type="match status" value="1"/>
</dbReference>
<feature type="coiled-coil region" evidence="2">
    <location>
        <begin position="76"/>
        <end position="124"/>
    </location>
</feature>
<evidence type="ECO:0000313" key="5">
    <source>
        <dbReference type="EMBL" id="TYC48444.1"/>
    </source>
</evidence>
<feature type="region of interest" description="Disordered" evidence="3">
    <location>
        <begin position="452"/>
        <end position="503"/>
    </location>
</feature>
<dbReference type="AlphaFoldDB" id="A0A6C2C3H3"/>
<proteinExistence type="inferred from homology"/>
<evidence type="ECO:0000256" key="2">
    <source>
        <dbReference type="SAM" id="Coils"/>
    </source>
</evidence>
<dbReference type="PROSITE" id="PS51756">
    <property type="entry name" value="LXG"/>
    <property type="match status" value="1"/>
</dbReference>
<evidence type="ECO:0000313" key="6">
    <source>
        <dbReference type="Proteomes" id="UP000371977"/>
    </source>
</evidence>
<comment type="similarity">
    <text evidence="1">In the N-terminal section; belongs to the LXG family.</text>
</comment>
<evidence type="ECO:0000256" key="1">
    <source>
        <dbReference type="ARBA" id="ARBA00034117"/>
    </source>
</evidence>
<feature type="compositionally biased region" description="Polar residues" evidence="3">
    <location>
        <begin position="469"/>
        <end position="480"/>
    </location>
</feature>
<accession>A0A6C2C3H3</accession>
<organism evidence="5 6">
    <name type="scientific">Weissella muntiaci</name>
    <dbReference type="NCBI Taxonomy" id="2508881"/>
    <lineage>
        <taxon>Bacteria</taxon>
        <taxon>Bacillati</taxon>
        <taxon>Bacillota</taxon>
        <taxon>Bacilli</taxon>
        <taxon>Lactobacillales</taxon>
        <taxon>Lactobacillaceae</taxon>
        <taxon>Weissella</taxon>
    </lineage>
</organism>
<keyword evidence="6" id="KW-1185">Reference proteome</keyword>
<protein>
    <recommendedName>
        <fullName evidence="4">LXG domain-containing protein</fullName>
    </recommendedName>
</protein>
<reference evidence="5 6" key="1">
    <citation type="submission" date="2019-01" db="EMBL/GenBank/DDBJ databases">
        <title>Weissella sp. nov., a novel lactic acid bacterium isolated from animal feces.</title>
        <authorList>
            <person name="Wang L.-T."/>
        </authorList>
    </citation>
    <scope>NUCLEOTIDE SEQUENCE [LARGE SCALE GENOMIC DNA]</scope>
    <source>
        <strain evidence="5 6">8H-2</strain>
    </source>
</reference>
<sequence length="503" mass="54722">MMGFHINMKEVFENLRRLQSSAQKQADAADKASHGFQNIVSTNAFQGATGEAVKNNAANVHVPVQKAIKDMDKLLVQEYEQTISDFQSSVKETDANAILDENILQDLSRDLEKLIDENNQISKKFAQIYHSVDDIVALKNPSTTNFTSAVRESKKVLADTIQSVYQFEAGGKASSVDELASATKSQLNRAKSVGGMAYSDVRLQDAFKDNTFTKAVDKVDKQISLAEKAARQKAIKEQKKRQADWGKKHPVASWLEEKAAGIGNWWERNVTKGGSGISAKHLFKDIIKSGRQFMDGGLNLTGQSVSANALGTKKLSKVKPLKAKKSVSKADIQKLNDSQLNVFIANDQRLKDTLGNSNSDLSRNLKNIIALENGLKKAPDKKKQAQQRELNKQALETFGNNVAENSGIHFRDDKFGYYFDSQVAIAHIGDGMAGAFSVWDMSSGEKTNGKIPAGAYTNVGQGTDGGASKPQNGSSISDPSDNGLKPDFNPNSNLYGNGAVGNE</sequence>
<dbReference type="InterPro" id="IPR006829">
    <property type="entry name" value="LXG_dom"/>
</dbReference>
<dbReference type="OrthoDB" id="2236305at2"/>
<feature type="domain" description="LXG" evidence="4">
    <location>
        <begin position="2"/>
        <end position="238"/>
    </location>
</feature>
<dbReference type="Proteomes" id="UP000371977">
    <property type="component" value="Unassembled WGS sequence"/>
</dbReference>
<gene>
    <name evidence="5" type="ORF">ESZ50_08770</name>
</gene>